<dbReference type="AlphaFoldDB" id="A0AAV5DGE9"/>
<sequence>METLPSDGRSVGEVMLRGNTVMSGYYKDAGATEEAMRTGGLGVRHPDGYVQLKDIIISAPSRWSPCCSGTRLCSTPRSSTGARRRARSSRSRTGRRLPRMRSSSRLPRYMAPRTLVFGDLPKTSTGKTHKYLLREKARAMGSLLHKQGTSRM</sequence>
<name>A0AAV5DGE9_ELECO</name>
<dbReference type="EMBL" id="BQKI01000015">
    <property type="protein sequence ID" value="GJN09177.1"/>
    <property type="molecule type" value="Genomic_DNA"/>
</dbReference>
<evidence type="ECO:0000256" key="1">
    <source>
        <dbReference type="ARBA" id="ARBA00006432"/>
    </source>
</evidence>
<evidence type="ECO:0000313" key="4">
    <source>
        <dbReference type="EMBL" id="GJN09177.1"/>
    </source>
</evidence>
<gene>
    <name evidence="4" type="primary">ga27159</name>
    <name evidence="4" type="ORF">PR202_ga27159</name>
</gene>
<reference evidence="4" key="1">
    <citation type="journal article" date="2018" name="DNA Res.">
        <title>Multiple hybrid de novo genome assembly of finger millet, an orphan allotetraploid crop.</title>
        <authorList>
            <person name="Hatakeyama M."/>
            <person name="Aluri S."/>
            <person name="Balachadran M.T."/>
            <person name="Sivarajan S.R."/>
            <person name="Patrignani A."/>
            <person name="Gruter S."/>
            <person name="Poveda L."/>
            <person name="Shimizu-Inatsugi R."/>
            <person name="Baeten J."/>
            <person name="Francoijs K.J."/>
            <person name="Nataraja K.N."/>
            <person name="Reddy Y.A.N."/>
            <person name="Phadnis S."/>
            <person name="Ravikumar R.L."/>
            <person name="Schlapbach R."/>
            <person name="Sreeman S.M."/>
            <person name="Shimizu K.K."/>
        </authorList>
    </citation>
    <scope>NUCLEOTIDE SEQUENCE</scope>
</reference>
<keyword evidence="5" id="KW-1185">Reference proteome</keyword>
<dbReference type="Gene3D" id="3.30.300.30">
    <property type="match status" value="1"/>
</dbReference>
<dbReference type="Gene3D" id="3.40.50.12780">
    <property type="entry name" value="N-terminal domain of ligase-like"/>
    <property type="match status" value="1"/>
</dbReference>
<evidence type="ECO:0000313" key="5">
    <source>
        <dbReference type="Proteomes" id="UP001054889"/>
    </source>
</evidence>
<evidence type="ECO:0000256" key="2">
    <source>
        <dbReference type="ARBA" id="ARBA00022598"/>
    </source>
</evidence>
<dbReference type="PANTHER" id="PTHR43859">
    <property type="entry name" value="ACYL-ACTIVATING ENZYME"/>
    <property type="match status" value="1"/>
</dbReference>
<feature type="compositionally biased region" description="Basic residues" evidence="3">
    <location>
        <begin position="82"/>
        <end position="99"/>
    </location>
</feature>
<dbReference type="InterPro" id="IPR042099">
    <property type="entry name" value="ANL_N_sf"/>
</dbReference>
<comment type="similarity">
    <text evidence="1">Belongs to the ATP-dependent AMP-binding enzyme family.</text>
</comment>
<dbReference type="Proteomes" id="UP001054889">
    <property type="component" value="Unassembled WGS sequence"/>
</dbReference>
<organism evidence="4 5">
    <name type="scientific">Eleusine coracana subsp. coracana</name>
    <dbReference type="NCBI Taxonomy" id="191504"/>
    <lineage>
        <taxon>Eukaryota</taxon>
        <taxon>Viridiplantae</taxon>
        <taxon>Streptophyta</taxon>
        <taxon>Embryophyta</taxon>
        <taxon>Tracheophyta</taxon>
        <taxon>Spermatophyta</taxon>
        <taxon>Magnoliopsida</taxon>
        <taxon>Liliopsida</taxon>
        <taxon>Poales</taxon>
        <taxon>Poaceae</taxon>
        <taxon>PACMAD clade</taxon>
        <taxon>Chloridoideae</taxon>
        <taxon>Cynodonteae</taxon>
        <taxon>Eleusininae</taxon>
        <taxon>Eleusine</taxon>
    </lineage>
</organism>
<feature type="region of interest" description="Disordered" evidence="3">
    <location>
        <begin position="71"/>
        <end position="105"/>
    </location>
</feature>
<comment type="caution">
    <text evidence="4">The sequence shown here is derived from an EMBL/GenBank/DDBJ whole genome shotgun (WGS) entry which is preliminary data.</text>
</comment>
<accession>A0AAV5DGE9</accession>
<dbReference type="InterPro" id="IPR045851">
    <property type="entry name" value="AMP-bd_C_sf"/>
</dbReference>
<keyword evidence="2" id="KW-0436">Ligase</keyword>
<dbReference type="PANTHER" id="PTHR43859:SF46">
    <property type="entry name" value="4-COUMARATE--COA LIGASE"/>
    <property type="match status" value="1"/>
</dbReference>
<protein>
    <submittedName>
        <fullName evidence="4">Uncharacterized protein</fullName>
    </submittedName>
</protein>
<dbReference type="GO" id="GO:0016874">
    <property type="term" value="F:ligase activity"/>
    <property type="evidence" value="ECO:0007669"/>
    <property type="project" value="UniProtKB-KW"/>
</dbReference>
<proteinExistence type="inferred from homology"/>
<evidence type="ECO:0000256" key="3">
    <source>
        <dbReference type="SAM" id="MobiDB-lite"/>
    </source>
</evidence>
<reference evidence="4" key="2">
    <citation type="submission" date="2021-12" db="EMBL/GenBank/DDBJ databases">
        <title>Resequencing data analysis of finger millet.</title>
        <authorList>
            <person name="Hatakeyama M."/>
            <person name="Aluri S."/>
            <person name="Balachadran M.T."/>
            <person name="Sivarajan S.R."/>
            <person name="Poveda L."/>
            <person name="Shimizu-Inatsugi R."/>
            <person name="Schlapbach R."/>
            <person name="Sreeman S.M."/>
            <person name="Shimizu K.K."/>
        </authorList>
    </citation>
    <scope>NUCLEOTIDE SEQUENCE</scope>
</reference>
<dbReference type="SUPFAM" id="SSF56801">
    <property type="entry name" value="Acetyl-CoA synthetase-like"/>
    <property type="match status" value="1"/>
</dbReference>